<evidence type="ECO:0000313" key="2">
    <source>
        <dbReference type="EMBL" id="KAK3087742.1"/>
    </source>
</evidence>
<accession>A0AA88XLT8</accession>
<sequence>MPASVRRANSSRSPPKVKRTRSVRRNNSFNLLARPSRPGDRLTVEVLHALTPYNDDVDEVSEAARALLLNTVKLEPHVREIFFPEEEKDEVVDEVDWRGFPLDRLATALVSQCIATEKDEYKFHQMIDSQALDIVLNEIYNSLQWKKLGFCLYALKYPDVVRDDKLGVCLRDFMEDNGHVWAEKLLSYIMEPRWTSLWMHKIVRGQSTDQDYNREMNALFVKLHLLDPQVVIPAYQFLLNQRALPAVTLELATRNYLGGALDHILLSLEVQAAIQHESIPLNVSRISLSDIEVFYGVEVDEFIVTECRNIGVWSNKRPENSRVSKAKDRCSIM</sequence>
<reference evidence="2" key="1">
    <citation type="submission" date="2019-08" db="EMBL/GenBank/DDBJ databases">
        <title>The improved chromosome-level genome for the pearl oyster Pinctada fucata martensii using PacBio sequencing and Hi-C.</title>
        <authorList>
            <person name="Zheng Z."/>
        </authorList>
    </citation>
    <scope>NUCLEOTIDE SEQUENCE</scope>
    <source>
        <strain evidence="2">ZZ-2019</strain>
        <tissue evidence="2">Adductor muscle</tissue>
    </source>
</reference>
<gene>
    <name evidence="2" type="ORF">FSP39_010020</name>
</gene>
<keyword evidence="3" id="KW-1185">Reference proteome</keyword>
<organism evidence="2 3">
    <name type="scientific">Pinctada imbricata</name>
    <name type="common">Atlantic pearl-oyster</name>
    <name type="synonym">Pinctada martensii</name>
    <dbReference type="NCBI Taxonomy" id="66713"/>
    <lineage>
        <taxon>Eukaryota</taxon>
        <taxon>Metazoa</taxon>
        <taxon>Spiralia</taxon>
        <taxon>Lophotrochozoa</taxon>
        <taxon>Mollusca</taxon>
        <taxon>Bivalvia</taxon>
        <taxon>Autobranchia</taxon>
        <taxon>Pteriomorphia</taxon>
        <taxon>Pterioida</taxon>
        <taxon>Pterioidea</taxon>
        <taxon>Pteriidae</taxon>
        <taxon>Pinctada</taxon>
    </lineage>
</organism>
<feature type="region of interest" description="Disordered" evidence="1">
    <location>
        <begin position="1"/>
        <end position="25"/>
    </location>
</feature>
<feature type="compositionally biased region" description="Basic residues" evidence="1">
    <location>
        <begin position="15"/>
        <end position="24"/>
    </location>
</feature>
<evidence type="ECO:0000256" key="1">
    <source>
        <dbReference type="SAM" id="MobiDB-lite"/>
    </source>
</evidence>
<dbReference type="Proteomes" id="UP001186944">
    <property type="component" value="Unassembled WGS sequence"/>
</dbReference>
<proteinExistence type="predicted"/>
<comment type="caution">
    <text evidence="2">The sequence shown here is derived from an EMBL/GenBank/DDBJ whole genome shotgun (WGS) entry which is preliminary data.</text>
</comment>
<name>A0AA88XLT8_PINIB</name>
<protein>
    <submittedName>
        <fullName evidence="2">Uncharacterized protein</fullName>
    </submittedName>
</protein>
<dbReference type="EMBL" id="VSWD01000011">
    <property type="protein sequence ID" value="KAK3087742.1"/>
    <property type="molecule type" value="Genomic_DNA"/>
</dbReference>
<evidence type="ECO:0000313" key="3">
    <source>
        <dbReference type="Proteomes" id="UP001186944"/>
    </source>
</evidence>
<dbReference type="AlphaFoldDB" id="A0AA88XLT8"/>